<reference evidence="2" key="1">
    <citation type="submission" date="2018-11" db="EMBL/GenBank/DDBJ databases">
        <authorList>
            <consortium name="Pathogen Informatics"/>
        </authorList>
    </citation>
    <scope>NUCLEOTIDE SEQUENCE</scope>
</reference>
<dbReference type="Gene3D" id="2.60.200.20">
    <property type="match status" value="1"/>
</dbReference>
<dbReference type="Proteomes" id="UP000784294">
    <property type="component" value="Unassembled WGS sequence"/>
</dbReference>
<dbReference type="EMBL" id="CAAALY010269129">
    <property type="protein sequence ID" value="VEL41393.1"/>
    <property type="molecule type" value="Genomic_DNA"/>
</dbReference>
<name>A0A448XP26_9PLAT</name>
<gene>
    <name evidence="2" type="ORF">PXEA_LOCUS34833</name>
</gene>
<keyword evidence="3" id="KW-1185">Reference proteome</keyword>
<proteinExistence type="predicted"/>
<dbReference type="InterPro" id="IPR050923">
    <property type="entry name" value="Cell_Proc_Reg/RNA_Proc"/>
</dbReference>
<dbReference type="Pfam" id="PF00498">
    <property type="entry name" value="FHA"/>
    <property type="match status" value="1"/>
</dbReference>
<feature type="domain" description="FHA" evidence="1">
    <location>
        <begin position="4"/>
        <end position="42"/>
    </location>
</feature>
<comment type="caution">
    <text evidence="2">The sequence shown here is derived from an EMBL/GenBank/DDBJ whole genome shotgun (WGS) entry which is preliminary data.</text>
</comment>
<protein>
    <recommendedName>
        <fullName evidence="1">FHA domain-containing protein</fullName>
    </recommendedName>
</protein>
<dbReference type="InterPro" id="IPR008984">
    <property type="entry name" value="SMAD_FHA_dom_sf"/>
</dbReference>
<evidence type="ECO:0000313" key="2">
    <source>
        <dbReference type="EMBL" id="VEL41393.1"/>
    </source>
</evidence>
<dbReference type="SUPFAM" id="SSF49879">
    <property type="entry name" value="SMAD/FHA domain"/>
    <property type="match status" value="1"/>
</dbReference>
<evidence type="ECO:0000313" key="3">
    <source>
        <dbReference type="Proteomes" id="UP000784294"/>
    </source>
</evidence>
<sequence>VKGNIRLYVIDLESVNGTYLNNQRIEARRFYELRERDMIKFGFSTREYVVMKASGYDDDDDEID</sequence>
<dbReference type="OrthoDB" id="444265at2759"/>
<dbReference type="InterPro" id="IPR000253">
    <property type="entry name" value="FHA_dom"/>
</dbReference>
<accession>A0A448XP26</accession>
<evidence type="ECO:0000259" key="1">
    <source>
        <dbReference type="Pfam" id="PF00498"/>
    </source>
</evidence>
<dbReference type="PANTHER" id="PTHR23308">
    <property type="entry name" value="NUCLEAR INHIBITOR OF PROTEIN PHOSPHATASE-1"/>
    <property type="match status" value="1"/>
</dbReference>
<organism evidence="2 3">
    <name type="scientific">Protopolystoma xenopodis</name>
    <dbReference type="NCBI Taxonomy" id="117903"/>
    <lineage>
        <taxon>Eukaryota</taxon>
        <taxon>Metazoa</taxon>
        <taxon>Spiralia</taxon>
        <taxon>Lophotrochozoa</taxon>
        <taxon>Platyhelminthes</taxon>
        <taxon>Monogenea</taxon>
        <taxon>Polyopisthocotylea</taxon>
        <taxon>Polystomatidea</taxon>
        <taxon>Polystomatidae</taxon>
        <taxon>Protopolystoma</taxon>
    </lineage>
</organism>
<dbReference type="AlphaFoldDB" id="A0A448XP26"/>
<feature type="non-terminal residue" evidence="2">
    <location>
        <position position="1"/>
    </location>
</feature>